<proteinExistence type="predicted"/>
<gene>
    <name evidence="1" type="ORF">BMW23_0182</name>
</gene>
<accession>A0A2H4UTH3</accession>
<dbReference type="Proteomes" id="UP000240325">
    <property type="component" value="Segment"/>
</dbReference>
<dbReference type="EMBL" id="MF782455">
    <property type="protein sequence ID" value="ATZ80240.1"/>
    <property type="molecule type" value="Genomic_DNA"/>
</dbReference>
<evidence type="ECO:0000313" key="2">
    <source>
        <dbReference type="Proteomes" id="UP000240325"/>
    </source>
</evidence>
<sequence length="335" mass="40218">MNIQFTFFPKIFGTAFRSYPDLDHYNIDKIHKFIASIEISPKSIYTVNNSSDLIKCIQSYILKNYEIDVDEIAIIKILIGFLITQYIGVINYKHTFNHGRIKCMIWHYVLFEISPDIFKTVTNLNLSCNQNFEWIRILYKASRREIFANYDSKNMKQTEIYELMQKYQSIILSNLIKEITTDTHIILQLLKRMYIIDRHVVQLVANNYGVNIDKIDSIDIKEYEKYVRTIEDNFKEIEIVLSHYYDYHLDSDIDEPNDKFYCPSNLEFICPLSNKIYENYIWYVDCYYEKDFLDRWFETNYLHSSPMTNSQLKTIKNNDDEFNANLLKFKKNIIK</sequence>
<keyword evidence="2" id="KW-1185">Reference proteome</keyword>
<evidence type="ECO:0000313" key="1">
    <source>
        <dbReference type="EMBL" id="ATZ80240.1"/>
    </source>
</evidence>
<name>A0A2H4UTH3_9VIRU</name>
<organism evidence="1">
    <name type="scientific">Bodo saltans virus</name>
    <dbReference type="NCBI Taxonomy" id="2024608"/>
    <lineage>
        <taxon>Viruses</taxon>
        <taxon>Varidnaviria</taxon>
        <taxon>Bamfordvirae</taxon>
        <taxon>Nucleocytoviricota</taxon>
        <taxon>Megaviricetes</taxon>
        <taxon>Imitervirales</taxon>
        <taxon>Mimiviridae</taxon>
        <taxon>Klosneuvirinae</taxon>
        <taxon>Theiavirus</taxon>
        <taxon>Theiavirus salishense</taxon>
    </lineage>
</organism>
<reference evidence="1" key="1">
    <citation type="journal article" date="2017" name="Elife">
        <title>The kinetoplastid-infecting Bodo saltans virus (BsV), a window into the most abundant giant viruses in the sea.</title>
        <authorList>
            <person name="Deeg C.M."/>
            <person name="Chow C.-E.T."/>
            <person name="Suttle C.A."/>
        </authorList>
    </citation>
    <scope>NUCLEOTIDE SEQUENCE</scope>
    <source>
        <strain evidence="1">NG1</strain>
    </source>
</reference>
<protein>
    <submittedName>
        <fullName evidence="1">Uncharacterized protein</fullName>
    </submittedName>
</protein>